<feature type="domain" description="PucR C-terminal helix-turn-helix" evidence="2">
    <location>
        <begin position="440"/>
        <end position="498"/>
    </location>
</feature>
<reference evidence="4 5" key="2">
    <citation type="journal article" date="2016" name="Genome Announc.">
        <title>Draft Genome Sequence of Erythromycin- and Oxytetracycline-Sensitive Nocardia seriolae Strain U-1 (NBRC 110359).</title>
        <authorList>
            <person name="Imajoh M."/>
            <person name="Sukeda M."/>
            <person name="Shimizu M."/>
            <person name="Yamane J."/>
            <person name="Ohnishi K."/>
            <person name="Oshima S."/>
        </authorList>
    </citation>
    <scope>NUCLEOTIDE SEQUENCE [LARGE SCALE GENOMIC DNA]</scope>
    <source>
        <strain evidence="4 5">U-1</strain>
    </source>
</reference>
<dbReference type="InterPro" id="IPR042070">
    <property type="entry name" value="PucR_C-HTH_sf"/>
</dbReference>
<dbReference type="InterPro" id="IPR012914">
    <property type="entry name" value="PucR_dom"/>
</dbReference>
<evidence type="ECO:0000259" key="2">
    <source>
        <dbReference type="Pfam" id="PF13556"/>
    </source>
</evidence>
<reference evidence="3 6" key="3">
    <citation type="submission" date="2016-10" db="EMBL/GenBank/DDBJ databases">
        <title>Genome sequence of Nocardia seriolae strain EM150506, isolated from Anguila japonica.</title>
        <authorList>
            <person name="Han H.-J."/>
        </authorList>
    </citation>
    <scope>NUCLEOTIDE SEQUENCE [LARGE SCALE GENOMIC DNA]</scope>
    <source>
        <strain evidence="3 6">EM150506</strain>
    </source>
</reference>
<dbReference type="Pfam" id="PF07905">
    <property type="entry name" value="PucR"/>
    <property type="match status" value="1"/>
</dbReference>
<proteinExistence type="predicted"/>
<dbReference type="EMBL" id="CP017839">
    <property type="protein sequence ID" value="APA96987.1"/>
    <property type="molecule type" value="Genomic_DNA"/>
</dbReference>
<dbReference type="RefSeq" id="WP_033090686.1">
    <property type="nucleotide sequence ID" value="NZ_AP017900.1"/>
</dbReference>
<gene>
    <name evidence="3" type="ORF">NS506_02928</name>
    <name evidence="4" type="ORF">NSK11_contig00150-0020</name>
</gene>
<dbReference type="Proteomes" id="UP000037179">
    <property type="component" value="Unassembled WGS sequence"/>
</dbReference>
<sequence>MPVSIGWVVARPELGLRLRGGSAGLRREIDLVVTTELESPFRWLSGGELVLTTGMRLPSDAAGRAEYMRGLWRCGVAGLGFGIGLTHDAMLPELVTAADELGLPLFEVPLDTAFAAIVKQVSARIAELQYDAVLRAGRAQPRMTRALIRSGSSAIVRELASSLGATVLVLDPVGRVIDCHPAQLAPETLTRVRAALAAGAAGAGVLTDNSGASITHQRIGIGRRHDGDLVVVGDAPLGHVDQVLLGHANSLLALDFEKPDRLHRVQHQLDAQALSLLLGAEVDPSAAWAQLDRAADADGRIKVLVAECDSTDSAGAVNKALAAEVLAAGHPLFLHRDSNQLLIVIAADSPVIDSLRSETFGGTRKLIRMGVSGPHPVRDLAAAVDAARWAASAAEKGGPPADFATLPLLSFEPARQVLDAMAHTVLAPLLDHDRRHDTALLPSLRAFLEANGQWESAAVTLAIHRHTLRKRIAATAEILDRDLDNARVRAELLLALHAEAGRRGSTRR</sequence>
<feature type="domain" description="Purine catabolism PurC-like" evidence="1">
    <location>
        <begin position="8"/>
        <end position="125"/>
    </location>
</feature>
<dbReference type="PANTHER" id="PTHR33744:SF1">
    <property type="entry name" value="DNA-BINDING TRANSCRIPTIONAL ACTIVATOR ADER"/>
    <property type="match status" value="1"/>
</dbReference>
<name>A0A0B8NKN3_9NOCA</name>
<dbReference type="AlphaFoldDB" id="A0A0B8NKN3"/>
<dbReference type="PANTHER" id="PTHR33744">
    <property type="entry name" value="CARBOHYDRATE DIACID REGULATOR"/>
    <property type="match status" value="1"/>
</dbReference>
<accession>A0A0B8NKN3</accession>
<dbReference type="KEGG" id="nsr:NS506_02928"/>
<dbReference type="EMBL" id="BBYQ01000150">
    <property type="protein sequence ID" value="GAP32302.1"/>
    <property type="molecule type" value="Genomic_DNA"/>
</dbReference>
<dbReference type="InterPro" id="IPR025736">
    <property type="entry name" value="PucR_C-HTH_dom"/>
</dbReference>
<protein>
    <submittedName>
        <fullName evidence="4">PucR family transcriptional regulator</fullName>
    </submittedName>
    <submittedName>
        <fullName evidence="3">Transcriptional activator PmfR</fullName>
    </submittedName>
</protein>
<dbReference type="GeneID" id="93369414"/>
<dbReference type="OrthoDB" id="8450798at2"/>
<dbReference type="InterPro" id="IPR051448">
    <property type="entry name" value="CdaR-like_regulators"/>
</dbReference>
<evidence type="ECO:0000313" key="6">
    <source>
        <dbReference type="Proteomes" id="UP000180166"/>
    </source>
</evidence>
<dbReference type="Pfam" id="PF13556">
    <property type="entry name" value="HTH_30"/>
    <property type="match status" value="1"/>
</dbReference>
<evidence type="ECO:0000313" key="4">
    <source>
        <dbReference type="EMBL" id="GAP32302.1"/>
    </source>
</evidence>
<dbReference type="Gene3D" id="1.10.10.2840">
    <property type="entry name" value="PucR C-terminal helix-turn-helix domain"/>
    <property type="match status" value="1"/>
</dbReference>
<keyword evidence="5" id="KW-1185">Reference proteome</keyword>
<organism evidence="4 5">
    <name type="scientific">Nocardia seriolae</name>
    <dbReference type="NCBI Taxonomy" id="37332"/>
    <lineage>
        <taxon>Bacteria</taxon>
        <taxon>Bacillati</taxon>
        <taxon>Actinomycetota</taxon>
        <taxon>Actinomycetes</taxon>
        <taxon>Mycobacteriales</taxon>
        <taxon>Nocardiaceae</taxon>
        <taxon>Nocardia</taxon>
    </lineage>
</organism>
<evidence type="ECO:0000313" key="5">
    <source>
        <dbReference type="Proteomes" id="UP000037179"/>
    </source>
</evidence>
<evidence type="ECO:0000259" key="1">
    <source>
        <dbReference type="Pfam" id="PF07905"/>
    </source>
</evidence>
<reference evidence="5" key="1">
    <citation type="submission" date="2015-07" db="EMBL/GenBank/DDBJ databases">
        <title>Nocardia seriolae U-1 whole genome shotgun sequence.</title>
        <authorList>
            <person name="Imajoh M."/>
            <person name="Fukumoto Y."/>
            <person name="Sukeda M."/>
            <person name="Yamane J."/>
            <person name="Yamasaki K."/>
            <person name="Shimizu M."/>
            <person name="Ohnishi K."/>
            <person name="Oshima S."/>
        </authorList>
    </citation>
    <scope>NUCLEOTIDE SEQUENCE [LARGE SCALE GENOMIC DNA]</scope>
    <source>
        <strain evidence="5">U-1</strain>
    </source>
</reference>
<evidence type="ECO:0000313" key="3">
    <source>
        <dbReference type="EMBL" id="APA96987.1"/>
    </source>
</evidence>
<dbReference type="Proteomes" id="UP000180166">
    <property type="component" value="Chromosome"/>
</dbReference>